<gene>
    <name evidence="2" type="ORF">HCF1_03</name>
</gene>
<accession>A0ABX6D3X3</accession>
<proteinExistence type="predicted"/>
<reference evidence="2 3" key="1">
    <citation type="submission" date="2019-10" db="EMBL/GenBank/DDBJ databases">
        <authorList>
            <person name="Kumar P."/>
            <person name="Meghvansi M.K."/>
            <person name="Kamboj D.V."/>
        </authorList>
    </citation>
    <scope>NUCLEOTIDE SEQUENCE [LARGE SCALE GENOMIC DNA]</scope>
</reference>
<protein>
    <submittedName>
        <fullName evidence="2">Uncharacterized protein</fullName>
    </submittedName>
</protein>
<evidence type="ECO:0000313" key="2">
    <source>
        <dbReference type="EMBL" id="QGF21202.1"/>
    </source>
</evidence>
<feature type="transmembrane region" description="Helical" evidence="1">
    <location>
        <begin position="107"/>
        <end position="124"/>
    </location>
</feature>
<keyword evidence="1" id="KW-0472">Membrane</keyword>
<keyword evidence="1" id="KW-0812">Transmembrane</keyword>
<keyword evidence="1" id="KW-1133">Transmembrane helix</keyword>
<sequence>MRYSNHTPNNEDNKMMKAHDLPRNSVVAVCYRTGAVSAFLYVNSRDQKAHDLPRNSVVAVCYRTGAVSAFLYVNSRDQISPFWYSGRSPYKLETFGELNKLLTRNTAIMSIGGTVLIFTMCAWFRGM</sequence>
<organism evidence="2 3">
    <name type="scientific">Citrobacter phage HCF1</name>
    <dbReference type="NCBI Taxonomy" id="2849700"/>
    <lineage>
        <taxon>Viruses</taxon>
        <taxon>Duplodnaviria</taxon>
        <taxon>Heunggongvirae</taxon>
        <taxon>Uroviricota</taxon>
        <taxon>Caudoviricetes</taxon>
        <taxon>Drexlerviridae</taxon>
        <taxon>Hicfunavirus</taxon>
        <taxon>Hicfunavirus HCF1</taxon>
    </lineage>
</organism>
<evidence type="ECO:0000313" key="3">
    <source>
        <dbReference type="Proteomes" id="UP000397058"/>
    </source>
</evidence>
<dbReference type="Proteomes" id="UP000397058">
    <property type="component" value="Segment"/>
</dbReference>
<evidence type="ECO:0000256" key="1">
    <source>
        <dbReference type="SAM" id="Phobius"/>
    </source>
</evidence>
<dbReference type="EMBL" id="MN545971">
    <property type="protein sequence ID" value="QGF21202.1"/>
    <property type="molecule type" value="Genomic_DNA"/>
</dbReference>
<keyword evidence="3" id="KW-1185">Reference proteome</keyword>
<name>A0ABX6D3X3_9CAUD</name>